<organism evidence="1 2">
    <name type="scientific">Nocardia jinanensis</name>
    <dbReference type="NCBI Taxonomy" id="382504"/>
    <lineage>
        <taxon>Bacteria</taxon>
        <taxon>Bacillati</taxon>
        <taxon>Actinomycetota</taxon>
        <taxon>Actinomycetes</taxon>
        <taxon>Mycobacteriales</taxon>
        <taxon>Nocardiaceae</taxon>
        <taxon>Nocardia</taxon>
    </lineage>
</organism>
<comment type="caution">
    <text evidence="1">The sequence shown here is derived from an EMBL/GenBank/DDBJ whole genome shotgun (WGS) entry which is preliminary data.</text>
</comment>
<dbReference type="Proteomes" id="UP000638263">
    <property type="component" value="Unassembled WGS sequence"/>
</dbReference>
<dbReference type="AlphaFoldDB" id="A0A917RUW1"/>
<accession>A0A917RUW1</accession>
<evidence type="ECO:0000313" key="1">
    <source>
        <dbReference type="EMBL" id="GGL36827.1"/>
    </source>
</evidence>
<dbReference type="RefSeq" id="WP_156426367.1">
    <property type="nucleotide sequence ID" value="NZ_BMMH01000019.1"/>
</dbReference>
<keyword evidence="2" id="KW-1185">Reference proteome</keyword>
<protein>
    <submittedName>
        <fullName evidence="1">Uncharacterized protein</fullName>
    </submittedName>
</protein>
<reference evidence="1" key="1">
    <citation type="journal article" date="2014" name="Int. J. Syst. Evol. Microbiol.">
        <title>Complete genome sequence of Corynebacterium casei LMG S-19264T (=DSM 44701T), isolated from a smear-ripened cheese.</title>
        <authorList>
            <consortium name="US DOE Joint Genome Institute (JGI-PGF)"/>
            <person name="Walter F."/>
            <person name="Albersmeier A."/>
            <person name="Kalinowski J."/>
            <person name="Ruckert C."/>
        </authorList>
    </citation>
    <scope>NUCLEOTIDE SEQUENCE</scope>
    <source>
        <strain evidence="1">CGMCC 4.3508</strain>
    </source>
</reference>
<sequence>MQITTDPVTGVTGSVAAEAAGAATTLKDKAIALALAAKSLVILADISRPPVDGRLLS</sequence>
<name>A0A917RUW1_9NOCA</name>
<dbReference type="EMBL" id="BMMH01000019">
    <property type="protein sequence ID" value="GGL36827.1"/>
    <property type="molecule type" value="Genomic_DNA"/>
</dbReference>
<gene>
    <name evidence="1" type="ORF">GCM10011588_59430</name>
</gene>
<proteinExistence type="predicted"/>
<reference evidence="1" key="2">
    <citation type="submission" date="2020-09" db="EMBL/GenBank/DDBJ databases">
        <authorList>
            <person name="Sun Q."/>
            <person name="Zhou Y."/>
        </authorList>
    </citation>
    <scope>NUCLEOTIDE SEQUENCE</scope>
    <source>
        <strain evidence="1">CGMCC 4.3508</strain>
    </source>
</reference>
<evidence type="ECO:0000313" key="2">
    <source>
        <dbReference type="Proteomes" id="UP000638263"/>
    </source>
</evidence>